<organism evidence="2 3">
    <name type="scientific">Setaria italica</name>
    <name type="common">Foxtail millet</name>
    <name type="synonym">Panicum italicum</name>
    <dbReference type="NCBI Taxonomy" id="4555"/>
    <lineage>
        <taxon>Eukaryota</taxon>
        <taxon>Viridiplantae</taxon>
        <taxon>Streptophyta</taxon>
        <taxon>Embryophyta</taxon>
        <taxon>Tracheophyta</taxon>
        <taxon>Spermatophyta</taxon>
        <taxon>Magnoliopsida</taxon>
        <taxon>Liliopsida</taxon>
        <taxon>Poales</taxon>
        <taxon>Poaceae</taxon>
        <taxon>PACMAD clade</taxon>
        <taxon>Panicoideae</taxon>
        <taxon>Panicodae</taxon>
        <taxon>Paniceae</taxon>
        <taxon>Cenchrinae</taxon>
        <taxon>Setaria</taxon>
    </lineage>
</organism>
<keyword evidence="1" id="KW-1133">Transmembrane helix</keyword>
<proteinExistence type="predicted"/>
<dbReference type="EMBL" id="AGNK02006001">
    <property type="status" value="NOT_ANNOTATED_CDS"/>
    <property type="molecule type" value="Genomic_DNA"/>
</dbReference>
<dbReference type="HOGENOM" id="CLU_3393113_0_0_1"/>
<keyword evidence="3" id="KW-1185">Reference proteome</keyword>
<sequence>MLCPSVNKDIHKLRFKFFVLSCCTLIVLPLLC</sequence>
<dbReference type="EnsemblPlants" id="KQK91042">
    <property type="protein sequence ID" value="KQK91042"/>
    <property type="gene ID" value="SETIT_040558mg"/>
</dbReference>
<reference evidence="2" key="2">
    <citation type="submission" date="2018-08" db="UniProtKB">
        <authorList>
            <consortium name="EnsemblPlants"/>
        </authorList>
    </citation>
    <scope>IDENTIFICATION</scope>
    <source>
        <strain evidence="2">Yugu1</strain>
    </source>
</reference>
<dbReference type="Gramene" id="KQK91042">
    <property type="protein sequence ID" value="KQK91042"/>
    <property type="gene ID" value="SETIT_040558mg"/>
</dbReference>
<keyword evidence="1" id="KW-0472">Membrane</keyword>
<accession>K4ANR1</accession>
<feature type="transmembrane region" description="Helical" evidence="1">
    <location>
        <begin position="15"/>
        <end position="31"/>
    </location>
</feature>
<keyword evidence="1" id="KW-0812">Transmembrane</keyword>
<dbReference type="InParanoid" id="K4ANR1"/>
<dbReference type="Proteomes" id="UP000004995">
    <property type="component" value="Unassembled WGS sequence"/>
</dbReference>
<reference evidence="3" key="1">
    <citation type="journal article" date="2012" name="Nat. Biotechnol.">
        <title>Reference genome sequence of the model plant Setaria.</title>
        <authorList>
            <person name="Bennetzen J.L."/>
            <person name="Schmutz J."/>
            <person name="Wang H."/>
            <person name="Percifield R."/>
            <person name="Hawkins J."/>
            <person name="Pontaroli A.C."/>
            <person name="Estep M."/>
            <person name="Feng L."/>
            <person name="Vaughn J.N."/>
            <person name="Grimwood J."/>
            <person name="Jenkins J."/>
            <person name="Barry K."/>
            <person name="Lindquist E."/>
            <person name="Hellsten U."/>
            <person name="Deshpande S."/>
            <person name="Wang X."/>
            <person name="Wu X."/>
            <person name="Mitros T."/>
            <person name="Triplett J."/>
            <person name="Yang X."/>
            <person name="Ye C.Y."/>
            <person name="Mauro-Herrera M."/>
            <person name="Wang L."/>
            <person name="Li P."/>
            <person name="Sharma M."/>
            <person name="Sharma R."/>
            <person name="Ronald P.C."/>
            <person name="Panaud O."/>
            <person name="Kellogg E.A."/>
            <person name="Brutnell T.P."/>
            <person name="Doust A.N."/>
            <person name="Tuskan G.A."/>
            <person name="Rokhsar D."/>
            <person name="Devos K.M."/>
        </authorList>
    </citation>
    <scope>NUCLEOTIDE SEQUENCE [LARGE SCALE GENOMIC DNA]</scope>
    <source>
        <strain evidence="3">cv. Yugu1</strain>
    </source>
</reference>
<evidence type="ECO:0000313" key="2">
    <source>
        <dbReference type="EnsemblPlants" id="KQK91042"/>
    </source>
</evidence>
<name>K4ANR1_SETIT</name>
<protein>
    <submittedName>
        <fullName evidence="2">Uncharacterized protein</fullName>
    </submittedName>
</protein>
<evidence type="ECO:0000256" key="1">
    <source>
        <dbReference type="SAM" id="Phobius"/>
    </source>
</evidence>
<evidence type="ECO:0000313" key="3">
    <source>
        <dbReference type="Proteomes" id="UP000004995"/>
    </source>
</evidence>
<dbReference type="AlphaFoldDB" id="K4ANR1"/>